<dbReference type="AlphaFoldDB" id="A0A6C1B096"/>
<dbReference type="EMBL" id="CP048836">
    <property type="protein sequence ID" value="QID16419.1"/>
    <property type="molecule type" value="Genomic_DNA"/>
</dbReference>
<dbReference type="RefSeq" id="WP_173763588.1">
    <property type="nucleotide sequence ID" value="NZ_CP048836.1"/>
</dbReference>
<proteinExistence type="predicted"/>
<keyword evidence="2" id="KW-1185">Reference proteome</keyword>
<gene>
    <name evidence="1" type="ORF">G3580_01515</name>
</gene>
<protein>
    <submittedName>
        <fullName evidence="1">Uncharacterized protein</fullName>
    </submittedName>
</protein>
<organism evidence="1 2">
    <name type="scientific">Nitrogeniibacter mangrovi</name>
    <dbReference type="NCBI Taxonomy" id="2016596"/>
    <lineage>
        <taxon>Bacteria</taxon>
        <taxon>Pseudomonadati</taxon>
        <taxon>Pseudomonadota</taxon>
        <taxon>Betaproteobacteria</taxon>
        <taxon>Rhodocyclales</taxon>
        <taxon>Zoogloeaceae</taxon>
        <taxon>Nitrogeniibacter</taxon>
    </lineage>
</organism>
<accession>A0A6C1B096</accession>
<sequence length="483" mass="51647">MNAPDAKVARSRWRWRWPVAAVALLLPGVLLVTLMSMPGWLDAWLVGRIGAQLQGRLEMHLDPELMSALPGVNARQLRWRAVGSPPGTIDITHLSARTPWRVDGAVRPIEVVVSGARIELHQGADGRWPLPLPVGPAGDGAPPVTLGSVRADDVALRLVPVSGPPVEAHIAHLTIDPTDAGWQVRMEGAVAAERVRWVGRMQTRAQWKDGAIAVREAVVRGTLSWPGGGLDTLTLAAESGWRRDGAVQIDGLDIDARGRVDAVPDASIALHGRLPQLALADGRFSARLAPLRAQIAGAWPARIELAEATVVLADGQLSLQPLALTVRHEDATRPLEAITTGGALTLDLPQGEAHVAQTGLSLRVPDPARPSARITVHGHVSGAATRDPLQASGALALTLTPSRLVAQWSVDGARARPLHLHGTVNRFDLDRWLRPDPADRAPPSLAAWRDLPLTLDLTVDELVWHGVTVRSAHLTLDGDTAPR</sequence>
<evidence type="ECO:0000313" key="2">
    <source>
        <dbReference type="Proteomes" id="UP000501991"/>
    </source>
</evidence>
<reference evidence="1 2" key="1">
    <citation type="submission" date="2020-02" db="EMBL/GenBank/DDBJ databases">
        <title>Nitrogenibacter mangrovi gen. nov., sp. nov. isolated from mangrove sediment, a denitrifying betaproteobacterium.</title>
        <authorList>
            <person name="Liao H."/>
            <person name="Tian Y."/>
        </authorList>
    </citation>
    <scope>NUCLEOTIDE SEQUENCE [LARGE SCALE GENOMIC DNA]</scope>
    <source>
        <strain evidence="1 2">M9-3-2</strain>
    </source>
</reference>
<dbReference type="Proteomes" id="UP000501991">
    <property type="component" value="Chromosome"/>
</dbReference>
<dbReference type="KEGG" id="azq:G3580_01515"/>
<name>A0A6C1B096_9RHOO</name>
<evidence type="ECO:0000313" key="1">
    <source>
        <dbReference type="EMBL" id="QID16419.1"/>
    </source>
</evidence>